<dbReference type="CDD" id="cd17257">
    <property type="entry name" value="RMtype1_S_EcoBI-TRD1-CR1_like"/>
    <property type="match status" value="1"/>
</dbReference>
<evidence type="ECO:0000259" key="4">
    <source>
        <dbReference type="Pfam" id="PF01420"/>
    </source>
</evidence>
<dbReference type="OrthoDB" id="9798929at2"/>
<evidence type="ECO:0000313" key="6">
    <source>
        <dbReference type="Proteomes" id="UP000019489"/>
    </source>
</evidence>
<dbReference type="Proteomes" id="UP000019489">
    <property type="component" value="Unassembled WGS sequence"/>
</dbReference>
<comment type="similarity">
    <text evidence="1">Belongs to the type-I restriction system S methylase family.</text>
</comment>
<dbReference type="PANTHER" id="PTHR30408">
    <property type="entry name" value="TYPE-1 RESTRICTION ENZYME ECOKI SPECIFICITY PROTEIN"/>
    <property type="match status" value="1"/>
</dbReference>
<dbReference type="Gene3D" id="1.10.287.1120">
    <property type="entry name" value="Bipartite methylase S protein"/>
    <property type="match status" value="1"/>
</dbReference>
<proteinExistence type="inferred from homology"/>
<dbReference type="InterPro" id="IPR000055">
    <property type="entry name" value="Restrct_endonuc_typeI_TRD"/>
</dbReference>
<dbReference type="AlphaFoldDB" id="W9GAW6"/>
<dbReference type="PANTHER" id="PTHR30408:SF12">
    <property type="entry name" value="TYPE I RESTRICTION ENZYME MJAVIII SPECIFICITY SUBUNIT"/>
    <property type="match status" value="1"/>
</dbReference>
<keyword evidence="5" id="KW-0378">Hydrolase</keyword>
<name>W9GAW6_9MICO</name>
<dbReference type="STRING" id="1386089.N865_19225"/>
<sequence>MRQGWTRALVGDVAAPGARSIAIGPFGSSLKAELYAGHGIPVIRGQNIADGRQIDDTDLVFVPEEVARTFPACIVRAGDLVFPHRGAIGRVAIVGGREYLLSSSMMKLTCNPELVDPTYVFYYFRGPGKRELLTRASTVGTPGIGQPLKSLRGIPIYFPSLEQQRAIAEVLGALDDKIAANRVTESTAEELISTWYRHSVNSDAVSVPLMNALDITFGEPFGGPHFSEPGVGRPLIRIRDLKTFESQVWTTEHRPKERIIRPGDVVVGMDAEFRPTWWLGTEGLLNQRVLQASGRGFGSALALEALRAPLSRIEGYKTGTTVIHLNKSDLSREALVLPGEDALNRFERQAEPVLRHRVSLATERRALADVRDLLLPQLMSGKIRVRDAERVVEGVV</sequence>
<dbReference type="Gene3D" id="3.90.220.20">
    <property type="entry name" value="DNA methylase specificity domains"/>
    <property type="match status" value="2"/>
</dbReference>
<dbReference type="GO" id="GO:0003677">
    <property type="term" value="F:DNA binding"/>
    <property type="evidence" value="ECO:0007669"/>
    <property type="project" value="UniProtKB-KW"/>
</dbReference>
<dbReference type="InterPro" id="IPR052021">
    <property type="entry name" value="Type-I_RS_S_subunit"/>
</dbReference>
<keyword evidence="5" id="KW-0255">Endonuclease</keyword>
<dbReference type="InterPro" id="IPR044946">
    <property type="entry name" value="Restrct_endonuc_typeI_TRD_sf"/>
</dbReference>
<dbReference type="Pfam" id="PF01420">
    <property type="entry name" value="Methylase_S"/>
    <property type="match status" value="1"/>
</dbReference>
<keyword evidence="3" id="KW-0238">DNA-binding</keyword>
<comment type="caution">
    <text evidence="5">The sequence shown here is derived from an EMBL/GenBank/DDBJ whole genome shotgun (WGS) entry which is preliminary data.</text>
</comment>
<dbReference type="eggNOG" id="COG0732">
    <property type="taxonomic scope" value="Bacteria"/>
</dbReference>
<dbReference type="EMBL" id="AWSA01000003">
    <property type="protein sequence ID" value="EWT03346.1"/>
    <property type="molecule type" value="Genomic_DNA"/>
</dbReference>
<dbReference type="SUPFAM" id="SSF116734">
    <property type="entry name" value="DNA methylase specificity domain"/>
    <property type="match status" value="2"/>
</dbReference>
<feature type="domain" description="Type I restriction modification DNA specificity" evidence="4">
    <location>
        <begin position="31"/>
        <end position="182"/>
    </location>
</feature>
<evidence type="ECO:0000256" key="1">
    <source>
        <dbReference type="ARBA" id="ARBA00010923"/>
    </source>
</evidence>
<evidence type="ECO:0000313" key="5">
    <source>
        <dbReference type="EMBL" id="EWT03346.1"/>
    </source>
</evidence>
<dbReference type="PATRIC" id="fig|1386089.3.peg.465"/>
<protein>
    <submittedName>
        <fullName evidence="5">Restriction endonuclease subunit S</fullName>
    </submittedName>
</protein>
<keyword evidence="5" id="KW-0540">Nuclease</keyword>
<dbReference type="GO" id="GO:0004519">
    <property type="term" value="F:endonuclease activity"/>
    <property type="evidence" value="ECO:0007669"/>
    <property type="project" value="UniProtKB-KW"/>
</dbReference>
<keyword evidence="2" id="KW-0680">Restriction system</keyword>
<evidence type="ECO:0000256" key="2">
    <source>
        <dbReference type="ARBA" id="ARBA00022747"/>
    </source>
</evidence>
<organism evidence="5 6">
    <name type="scientific">Intrasporangium oryzae NRRL B-24470</name>
    <dbReference type="NCBI Taxonomy" id="1386089"/>
    <lineage>
        <taxon>Bacteria</taxon>
        <taxon>Bacillati</taxon>
        <taxon>Actinomycetota</taxon>
        <taxon>Actinomycetes</taxon>
        <taxon>Micrococcales</taxon>
        <taxon>Intrasporangiaceae</taxon>
        <taxon>Intrasporangium</taxon>
    </lineage>
</organism>
<keyword evidence="6" id="KW-1185">Reference proteome</keyword>
<dbReference type="GO" id="GO:0009307">
    <property type="term" value="P:DNA restriction-modification system"/>
    <property type="evidence" value="ECO:0007669"/>
    <property type="project" value="UniProtKB-KW"/>
</dbReference>
<evidence type="ECO:0000256" key="3">
    <source>
        <dbReference type="ARBA" id="ARBA00023125"/>
    </source>
</evidence>
<reference evidence="5 6" key="1">
    <citation type="submission" date="2013-08" db="EMBL/GenBank/DDBJ databases">
        <title>Intrasporangium oryzae NRRL B-24470.</title>
        <authorList>
            <person name="Liu H."/>
            <person name="Wang G."/>
        </authorList>
    </citation>
    <scope>NUCLEOTIDE SEQUENCE [LARGE SCALE GENOMIC DNA]</scope>
    <source>
        <strain evidence="5 6">NRRL B-24470</strain>
    </source>
</reference>
<accession>W9GAW6</accession>
<gene>
    <name evidence="5" type="ORF">N865_19225</name>
</gene>